<dbReference type="InterPro" id="IPR051184">
    <property type="entry name" value="Tyrosine-phos_adapter"/>
</dbReference>
<dbReference type="SUPFAM" id="SSF55550">
    <property type="entry name" value="SH2 domain"/>
    <property type="match status" value="1"/>
</dbReference>
<dbReference type="GO" id="GO:0016477">
    <property type="term" value="P:cell migration"/>
    <property type="evidence" value="ECO:0007669"/>
    <property type="project" value="TreeGrafter"/>
</dbReference>
<evidence type="ECO:0000256" key="1">
    <source>
        <dbReference type="ARBA" id="ARBA00022999"/>
    </source>
</evidence>
<dbReference type="PROSITE" id="PS50001">
    <property type="entry name" value="SH2"/>
    <property type="match status" value="1"/>
</dbReference>
<keyword evidence="1 2" id="KW-0727">SH2 domain</keyword>
<sequence>MESQYADLDGTQRTYDNVQGAKKGSAYAAPNGMAPAVYAQMEGAYDATYAQAEDGFGFGNSGGDRTYMTPRHGGNTADRTYMMPARAQDDVYMQPEQVQAIEKTIKPNMTQRLAESLLQQNGMADGLFCLRFSSSNPGCYVLIVAAGGAVKKYPIDKCVYPHEGKLTLLCPGQREVFSSLGELVAHYARAKHGIATRLTRRVDYP</sequence>
<evidence type="ECO:0000259" key="3">
    <source>
        <dbReference type="PROSITE" id="PS50001"/>
    </source>
</evidence>
<gene>
    <name evidence="4" type="ORF">PTSG_06924</name>
</gene>
<proteinExistence type="predicted"/>
<accession>F2UF71</accession>
<dbReference type="AlphaFoldDB" id="F2UF71"/>
<dbReference type="GO" id="GO:0005737">
    <property type="term" value="C:cytoplasm"/>
    <property type="evidence" value="ECO:0007669"/>
    <property type="project" value="TreeGrafter"/>
</dbReference>
<dbReference type="GO" id="GO:0007167">
    <property type="term" value="P:enzyme-linked receptor protein signaling pathway"/>
    <property type="evidence" value="ECO:0007669"/>
    <property type="project" value="TreeGrafter"/>
</dbReference>
<dbReference type="InterPro" id="IPR036860">
    <property type="entry name" value="SH2_dom_sf"/>
</dbReference>
<dbReference type="PANTHER" id="PTHR19969:SF5">
    <property type="entry name" value="CRK-LIKE PROTEIN"/>
    <property type="match status" value="1"/>
</dbReference>
<protein>
    <recommendedName>
        <fullName evidence="3">SH2 domain-containing protein</fullName>
    </recommendedName>
</protein>
<feature type="domain" description="SH2" evidence="3">
    <location>
        <begin position="100"/>
        <end position="205"/>
    </location>
</feature>
<dbReference type="Pfam" id="PF00017">
    <property type="entry name" value="SH2"/>
    <property type="match status" value="1"/>
</dbReference>
<dbReference type="InterPro" id="IPR035847">
    <property type="entry name" value="SH3BP2_SH2"/>
</dbReference>
<dbReference type="GO" id="GO:0035591">
    <property type="term" value="F:signaling adaptor activity"/>
    <property type="evidence" value="ECO:0007669"/>
    <property type="project" value="TreeGrafter"/>
</dbReference>
<dbReference type="Gene3D" id="3.30.505.10">
    <property type="entry name" value="SH2 domain"/>
    <property type="match status" value="1"/>
</dbReference>
<dbReference type="EMBL" id="GL832971">
    <property type="protein sequence ID" value="EGD75271.1"/>
    <property type="molecule type" value="Genomic_DNA"/>
</dbReference>
<dbReference type="GeneID" id="16072883"/>
<organism evidence="5">
    <name type="scientific">Salpingoeca rosetta (strain ATCC 50818 / BSB-021)</name>
    <dbReference type="NCBI Taxonomy" id="946362"/>
    <lineage>
        <taxon>Eukaryota</taxon>
        <taxon>Choanoflagellata</taxon>
        <taxon>Craspedida</taxon>
        <taxon>Salpingoecidae</taxon>
        <taxon>Salpingoeca</taxon>
    </lineage>
</organism>
<evidence type="ECO:0000313" key="4">
    <source>
        <dbReference type="EMBL" id="EGD75271.1"/>
    </source>
</evidence>
<dbReference type="InterPro" id="IPR000980">
    <property type="entry name" value="SH2"/>
</dbReference>
<dbReference type="Proteomes" id="UP000007799">
    <property type="component" value="Unassembled WGS sequence"/>
</dbReference>
<keyword evidence="5" id="KW-1185">Reference proteome</keyword>
<dbReference type="RefSeq" id="XP_004992324.1">
    <property type="nucleotide sequence ID" value="XM_004992267.1"/>
</dbReference>
<dbReference type="GO" id="GO:0030971">
    <property type="term" value="F:receptor tyrosine kinase binding"/>
    <property type="evidence" value="ECO:0007669"/>
    <property type="project" value="TreeGrafter"/>
</dbReference>
<name>F2UF71_SALR5</name>
<reference evidence="4" key="1">
    <citation type="submission" date="2009-08" db="EMBL/GenBank/DDBJ databases">
        <title>Annotation of Salpingoeca rosetta.</title>
        <authorList>
            <consortium name="The Broad Institute Genome Sequencing Platform"/>
            <person name="Russ C."/>
            <person name="Cuomo C."/>
            <person name="Burger G."/>
            <person name="Gray M.W."/>
            <person name="Holland P.W.H."/>
            <person name="King N."/>
            <person name="Lang F.B.F."/>
            <person name="Roger A.J."/>
            <person name="Ruiz-Trillo I."/>
            <person name="Young S.K."/>
            <person name="Zeng Q."/>
            <person name="Gargeya S."/>
            <person name="Alvarado L."/>
            <person name="Berlin A."/>
            <person name="Chapman S.B."/>
            <person name="Chen Z."/>
            <person name="Freedman E."/>
            <person name="Gellesch M."/>
            <person name="Goldberg J."/>
            <person name="Griggs A."/>
            <person name="Gujja S."/>
            <person name="Heilman E."/>
            <person name="Heiman D."/>
            <person name="Howarth C."/>
            <person name="Mehta T."/>
            <person name="Neiman D."/>
            <person name="Pearson M."/>
            <person name="Roberts A."/>
            <person name="Saif S."/>
            <person name="Shea T."/>
            <person name="Shenoy N."/>
            <person name="Sisk P."/>
            <person name="Stolte C."/>
            <person name="Sykes S."/>
            <person name="White J."/>
            <person name="Yandava C."/>
            <person name="Haas B."/>
            <person name="Nusbaum C."/>
            <person name="Birren B."/>
        </authorList>
    </citation>
    <scope>NUCLEOTIDE SEQUENCE [LARGE SCALE GENOMIC DNA]</scope>
    <source>
        <strain evidence="4">ATCC 50818</strain>
    </source>
</reference>
<dbReference type="CDD" id="cd10359">
    <property type="entry name" value="SH2_SH3BP2"/>
    <property type="match status" value="1"/>
</dbReference>
<dbReference type="SMART" id="SM00252">
    <property type="entry name" value="SH2"/>
    <property type="match status" value="1"/>
</dbReference>
<evidence type="ECO:0000256" key="2">
    <source>
        <dbReference type="PROSITE-ProRule" id="PRU00191"/>
    </source>
</evidence>
<dbReference type="KEGG" id="sre:PTSG_06924"/>
<evidence type="ECO:0000313" key="5">
    <source>
        <dbReference type="Proteomes" id="UP000007799"/>
    </source>
</evidence>
<dbReference type="InParanoid" id="F2UF71"/>
<dbReference type="PANTHER" id="PTHR19969">
    <property type="entry name" value="SH2-SH3 ADAPTOR PROTEIN-RELATED"/>
    <property type="match status" value="1"/>
</dbReference>
<dbReference type="OrthoDB" id="8815311at2759"/>